<sequence>MTTLEYNGQSVEFHSFLPSQTRWFKHTRRKLTGPDNRTYDWHMKSACYLDFTDGSGSTVPIARMHPSSFWKSKKAQLEISPAGMDMVDLIVITFVYVQKKQEDSQRSASGSASANATNARAR</sequence>
<keyword evidence="4" id="KW-1185">Reference proteome</keyword>
<name>A0A1C7MWX6_GRIFR</name>
<evidence type="ECO:0000313" key="4">
    <source>
        <dbReference type="Proteomes" id="UP000092993"/>
    </source>
</evidence>
<accession>A0A1C7MWX6</accession>
<feature type="domain" description="DUF6593" evidence="2">
    <location>
        <begin position="4"/>
        <end position="102"/>
    </location>
</feature>
<dbReference type="Pfam" id="PF20236">
    <property type="entry name" value="DUF6593"/>
    <property type="match status" value="1"/>
</dbReference>
<evidence type="ECO:0000259" key="2">
    <source>
        <dbReference type="Pfam" id="PF20236"/>
    </source>
</evidence>
<organism evidence="3 4">
    <name type="scientific">Grifola frondosa</name>
    <name type="common">Maitake</name>
    <name type="synonym">Polyporus frondosus</name>
    <dbReference type="NCBI Taxonomy" id="5627"/>
    <lineage>
        <taxon>Eukaryota</taxon>
        <taxon>Fungi</taxon>
        <taxon>Dikarya</taxon>
        <taxon>Basidiomycota</taxon>
        <taxon>Agaricomycotina</taxon>
        <taxon>Agaricomycetes</taxon>
        <taxon>Polyporales</taxon>
        <taxon>Grifolaceae</taxon>
        <taxon>Grifola</taxon>
    </lineage>
</organism>
<feature type="region of interest" description="Disordered" evidence="1">
    <location>
        <begin position="101"/>
        <end position="122"/>
    </location>
</feature>
<feature type="compositionally biased region" description="Low complexity" evidence="1">
    <location>
        <begin position="106"/>
        <end position="122"/>
    </location>
</feature>
<dbReference type="Proteomes" id="UP000092993">
    <property type="component" value="Unassembled WGS sequence"/>
</dbReference>
<proteinExistence type="predicted"/>
<dbReference type="EMBL" id="LUGG01000001">
    <property type="protein sequence ID" value="OBZ79594.1"/>
    <property type="molecule type" value="Genomic_DNA"/>
</dbReference>
<gene>
    <name evidence="3" type="ORF">A0H81_00633</name>
</gene>
<dbReference type="InterPro" id="IPR046528">
    <property type="entry name" value="DUF6593"/>
</dbReference>
<evidence type="ECO:0000313" key="3">
    <source>
        <dbReference type="EMBL" id="OBZ79594.1"/>
    </source>
</evidence>
<reference evidence="3 4" key="1">
    <citation type="submission" date="2016-03" db="EMBL/GenBank/DDBJ databases">
        <title>Whole genome sequencing of Grifola frondosa 9006-11.</title>
        <authorList>
            <person name="Min B."/>
            <person name="Park H."/>
            <person name="Kim J.-G."/>
            <person name="Cho H."/>
            <person name="Oh Y.-L."/>
            <person name="Kong W.-S."/>
            <person name="Choi I.-G."/>
        </authorList>
    </citation>
    <scope>NUCLEOTIDE SEQUENCE [LARGE SCALE GENOMIC DNA]</scope>
    <source>
        <strain evidence="3 4">9006-11</strain>
    </source>
</reference>
<dbReference type="AlphaFoldDB" id="A0A1C7MWX6"/>
<comment type="caution">
    <text evidence="3">The sequence shown here is derived from an EMBL/GenBank/DDBJ whole genome shotgun (WGS) entry which is preliminary data.</text>
</comment>
<dbReference type="OrthoDB" id="3360976at2759"/>
<protein>
    <recommendedName>
        <fullName evidence="2">DUF6593 domain-containing protein</fullName>
    </recommendedName>
</protein>
<evidence type="ECO:0000256" key="1">
    <source>
        <dbReference type="SAM" id="MobiDB-lite"/>
    </source>
</evidence>